<dbReference type="Gene3D" id="2.170.150.80">
    <property type="entry name" value="NAC domain"/>
    <property type="match status" value="1"/>
</dbReference>
<keyword evidence="2 8" id="KW-0863">Zinc-finger</keyword>
<evidence type="ECO:0000256" key="8">
    <source>
        <dbReference type="PROSITE-ProRule" id="PRU00024"/>
    </source>
</evidence>
<evidence type="ECO:0000313" key="11">
    <source>
        <dbReference type="EMBL" id="KAJ8500496.1"/>
    </source>
</evidence>
<dbReference type="PROSITE" id="PS51005">
    <property type="entry name" value="NAC"/>
    <property type="match status" value="1"/>
</dbReference>
<name>A0AAV8RIQ6_ENSVE</name>
<dbReference type="CDD" id="cd19821">
    <property type="entry name" value="Bbox1_BBX-like"/>
    <property type="match status" value="1"/>
</dbReference>
<dbReference type="EMBL" id="JAQQAF010000003">
    <property type="protein sequence ID" value="KAJ8500496.1"/>
    <property type="molecule type" value="Genomic_DNA"/>
</dbReference>
<reference evidence="11 12" key="1">
    <citation type="submission" date="2022-12" db="EMBL/GenBank/DDBJ databases">
        <title>Chromosome-scale assembly of the Ensete ventricosum genome.</title>
        <authorList>
            <person name="Dussert Y."/>
            <person name="Stocks J."/>
            <person name="Wendawek A."/>
            <person name="Woldeyes F."/>
            <person name="Nichols R.A."/>
            <person name="Borrell J.S."/>
        </authorList>
    </citation>
    <scope>NUCLEOTIDE SEQUENCE [LARGE SCALE GENOMIC DNA]</scope>
    <source>
        <strain evidence="12">cv. Maze</strain>
        <tissue evidence="11">Seeds</tissue>
    </source>
</reference>
<accession>A0AAV8RIQ6</accession>
<evidence type="ECO:0000256" key="2">
    <source>
        <dbReference type="ARBA" id="ARBA00022771"/>
    </source>
</evidence>
<dbReference type="PANTHER" id="PTHR31717:SF45">
    <property type="entry name" value="ZINC FINGER PROTEIN CONSTANS-LIKE 14-RELATED"/>
    <property type="match status" value="1"/>
</dbReference>
<dbReference type="GO" id="GO:0006355">
    <property type="term" value="P:regulation of DNA-templated transcription"/>
    <property type="evidence" value="ECO:0007669"/>
    <property type="project" value="InterPro"/>
</dbReference>
<dbReference type="Pfam" id="PF02365">
    <property type="entry name" value="NAM"/>
    <property type="match status" value="1"/>
</dbReference>
<evidence type="ECO:0000256" key="3">
    <source>
        <dbReference type="ARBA" id="ARBA00022833"/>
    </source>
</evidence>
<dbReference type="SMART" id="SM00336">
    <property type="entry name" value="BBOX"/>
    <property type="match status" value="2"/>
</dbReference>
<gene>
    <name evidence="11" type="ORF">OPV22_011048</name>
</gene>
<evidence type="ECO:0000256" key="4">
    <source>
        <dbReference type="ARBA" id="ARBA00023015"/>
    </source>
</evidence>
<evidence type="ECO:0000256" key="1">
    <source>
        <dbReference type="ARBA" id="ARBA00022723"/>
    </source>
</evidence>
<keyword evidence="12" id="KW-1185">Reference proteome</keyword>
<keyword evidence="3" id="KW-0862">Zinc</keyword>
<evidence type="ECO:0000256" key="5">
    <source>
        <dbReference type="ARBA" id="ARBA00023125"/>
    </source>
</evidence>
<dbReference type="GO" id="GO:0003677">
    <property type="term" value="F:DNA binding"/>
    <property type="evidence" value="ECO:0007669"/>
    <property type="project" value="UniProtKB-KW"/>
</dbReference>
<dbReference type="InterPro" id="IPR003441">
    <property type="entry name" value="NAC-dom"/>
</dbReference>
<keyword evidence="1" id="KW-0479">Metal-binding</keyword>
<feature type="domain" description="B box-type" evidence="9">
    <location>
        <begin position="78"/>
        <end position="123"/>
    </location>
</feature>
<keyword evidence="6" id="KW-0804">Transcription</keyword>
<dbReference type="GO" id="GO:0008270">
    <property type="term" value="F:zinc ion binding"/>
    <property type="evidence" value="ECO:0007669"/>
    <property type="project" value="UniProtKB-KW"/>
</dbReference>
<comment type="caution">
    <text evidence="11">The sequence shown here is derived from an EMBL/GenBank/DDBJ whole genome shotgun (WGS) entry which is preliminary data.</text>
</comment>
<evidence type="ECO:0000259" key="9">
    <source>
        <dbReference type="PROSITE" id="PS50119"/>
    </source>
</evidence>
<proteinExistence type="predicted"/>
<keyword evidence="7" id="KW-0539">Nucleus</keyword>
<dbReference type="InterPro" id="IPR036093">
    <property type="entry name" value="NAC_dom_sf"/>
</dbReference>
<feature type="domain" description="NAC" evidence="10">
    <location>
        <begin position="406"/>
        <end position="551"/>
    </location>
</feature>
<keyword evidence="5" id="KW-0238">DNA-binding</keyword>
<dbReference type="AlphaFoldDB" id="A0AAV8RIQ6"/>
<dbReference type="PANTHER" id="PTHR31717">
    <property type="entry name" value="ZINC FINGER PROTEIN CONSTANS-LIKE 10"/>
    <property type="match status" value="1"/>
</dbReference>
<dbReference type="Proteomes" id="UP001222027">
    <property type="component" value="Unassembled WGS sequence"/>
</dbReference>
<evidence type="ECO:0000313" key="12">
    <source>
        <dbReference type="Proteomes" id="UP001222027"/>
    </source>
</evidence>
<evidence type="ECO:0008006" key="13">
    <source>
        <dbReference type="Google" id="ProtNLM"/>
    </source>
</evidence>
<sequence>MGQEGEATAPVVAVVVEEEEIGRRGGGGGGERGGIVEESCDFCGAARALLSCRADAARLCLACDRHVHAANSVSSRHRRALLCDGCRAEPSAIHCSSCRALLCPNCDFDAHGRAGLLHDRRPVEGFSGCPSPGKLVSALGVGGDEKEVLEGEGDDVGDYLVEDGSVWEAQPVLSLEDFIVPTTATHGFQAMGMPPLPKHRNSTCGKHKEEIIRQIRGLIKIESGTNDYHEVVAPIMESYGWVSEQNIQIDYLGPASNNSWNVTTPHEELITLEGNQIDCHEANTTIGLLNPPGEYPGTSSAVNLSSLNEAAEAHPCKSHGNDTSTDHVESVPQDEMQHLPLKGIYKLAPADRNSVILRYQEKRKTRKYNKLIRFPPPSSSSSVYIIAAAAAGTEEEKKMAPLAGPFPPGIRFVPTDQELIGYFLRQLVDGLPVPPGAIHYSDIYQTEPWNLPEGAGYYYTPRHRMSAAADRGGSRRASAHVRRTAGAGVWNGKSPLVPVYYGEEVIGHKTSLAFNLKNRSTGSVVKTGWVMEEYILHSADGQNDVNIDELL</sequence>
<dbReference type="InterPro" id="IPR000315">
    <property type="entry name" value="Znf_B-box"/>
</dbReference>
<dbReference type="InterPro" id="IPR049808">
    <property type="entry name" value="CONSTANS-like_Bbox1"/>
</dbReference>
<organism evidence="11 12">
    <name type="scientific">Ensete ventricosum</name>
    <name type="common">Abyssinian banana</name>
    <name type="synonym">Musa ensete</name>
    <dbReference type="NCBI Taxonomy" id="4639"/>
    <lineage>
        <taxon>Eukaryota</taxon>
        <taxon>Viridiplantae</taxon>
        <taxon>Streptophyta</taxon>
        <taxon>Embryophyta</taxon>
        <taxon>Tracheophyta</taxon>
        <taxon>Spermatophyta</taxon>
        <taxon>Magnoliopsida</taxon>
        <taxon>Liliopsida</taxon>
        <taxon>Zingiberales</taxon>
        <taxon>Musaceae</taxon>
        <taxon>Ensete</taxon>
    </lineage>
</organism>
<protein>
    <recommendedName>
        <fullName evidence="13">NAC domain-containing protein</fullName>
    </recommendedName>
</protein>
<evidence type="ECO:0000256" key="6">
    <source>
        <dbReference type="ARBA" id="ARBA00023163"/>
    </source>
</evidence>
<dbReference type="SUPFAM" id="SSF101941">
    <property type="entry name" value="NAC domain"/>
    <property type="match status" value="1"/>
</dbReference>
<keyword evidence="4" id="KW-0805">Transcription regulation</keyword>
<evidence type="ECO:0000256" key="7">
    <source>
        <dbReference type="ARBA" id="ARBA00023242"/>
    </source>
</evidence>
<dbReference type="PROSITE" id="PS50119">
    <property type="entry name" value="ZF_BBOX"/>
    <property type="match status" value="1"/>
</dbReference>
<evidence type="ECO:0000259" key="10">
    <source>
        <dbReference type="PROSITE" id="PS51005"/>
    </source>
</evidence>